<reference evidence="2 3" key="1">
    <citation type="submission" date="2016-06" db="EMBL/GenBank/DDBJ databases">
        <title>Comparative genomics of the ectomycorrhizal sister species Rhizopogon vinicolor and Rhizopogon vesiculosus (Basidiomycota: Boletales) reveals a divergence of the mating type B locus.</title>
        <authorList>
            <consortium name="DOE Joint Genome Institute"/>
            <person name="Mujic A.B."/>
            <person name="Kuo A."/>
            <person name="Tritt A."/>
            <person name="Lipzen A."/>
            <person name="Chen C."/>
            <person name="Johnson J."/>
            <person name="Sharma A."/>
            <person name="Barry K."/>
            <person name="Grigoriev I.V."/>
            <person name="Spatafora J.W."/>
        </authorList>
    </citation>
    <scope>NUCLEOTIDE SEQUENCE [LARGE SCALE GENOMIC DNA]</scope>
    <source>
        <strain evidence="2 3">AM-OR11-026</strain>
    </source>
</reference>
<dbReference type="EMBL" id="KV448344">
    <property type="protein sequence ID" value="OAX37566.1"/>
    <property type="molecule type" value="Genomic_DNA"/>
</dbReference>
<sequence length="634" mass="71693">MHTIFANRAKAKLEKLLWEDALVDAQKVIELNPSSYLGYQLQHAALDGTQHYDEAIEAFQIMLSKLENSPDAQTPELRQRYVSLSEAEGAVRKVVDIQLENAPPRLLNTSTGRLCDREAQRTDFKTSMEYKKLLSSTIKHADLGIERIQAVVMSYFRYAMLSHRWTGKEPLLQDVQDRVVYKLDPVGGAVKLQSFCKTARDAGFLWAWSDTCCIDKNNNLEVQESVNTMFVWYSYSALTIIYLSDVMPLSKAGALARSAWNRRGWTVQEFLAPTIVLFYRKDWTLYLDDHSPNHKESVAIMQELGYATGIDARALVAFRPGMKGAREKLQWASGRVTTLQEDMAYSLFGIFGVHLPVIYGEKKQNALGRLLQEIVARSGDISALDWVGKSSDFNSCLPADISSYKALPSTLPSLSEDQIETSISTLRNVVAVDLASKLYSLLDNLSVPRFANCRLQLPCLAFPVTEVRRSRARDQKVTYEVRANGLIDLSIVSEDKLPTRQTLLLVYPWNRYLLEQPSPEDDTKSVEDYYMTAAPHANEPGESDSRWRASRLIDRVRQPVSAFFDAFTGPVDSESHLRALRLIVRLGQPFRAFLLAQQRGGEYARIASDHDIIAQVQDMSSVRKMTDVRIIEIL</sequence>
<accession>A0A1B7MY92</accession>
<dbReference type="Pfam" id="PF06985">
    <property type="entry name" value="HET"/>
    <property type="match status" value="1"/>
</dbReference>
<dbReference type="SUPFAM" id="SSF48452">
    <property type="entry name" value="TPR-like"/>
    <property type="match status" value="1"/>
</dbReference>
<dbReference type="OrthoDB" id="2423701at2759"/>
<dbReference type="AlphaFoldDB" id="A0A1B7MY92"/>
<dbReference type="InParanoid" id="A0A1B7MY92"/>
<protein>
    <recommendedName>
        <fullName evidence="1">Heterokaryon incompatibility domain-containing protein</fullName>
    </recommendedName>
</protein>
<evidence type="ECO:0000259" key="1">
    <source>
        <dbReference type="Pfam" id="PF06985"/>
    </source>
</evidence>
<evidence type="ECO:0000313" key="3">
    <source>
        <dbReference type="Proteomes" id="UP000092154"/>
    </source>
</evidence>
<evidence type="ECO:0000313" key="2">
    <source>
        <dbReference type="EMBL" id="OAX37566.1"/>
    </source>
</evidence>
<keyword evidence="3" id="KW-1185">Reference proteome</keyword>
<name>A0A1B7MY92_9AGAM</name>
<gene>
    <name evidence="2" type="ORF">K503DRAFT_226905</name>
</gene>
<feature type="domain" description="Heterokaryon incompatibility" evidence="1">
    <location>
        <begin position="158"/>
        <end position="245"/>
    </location>
</feature>
<organism evidence="2 3">
    <name type="scientific">Rhizopogon vinicolor AM-OR11-026</name>
    <dbReference type="NCBI Taxonomy" id="1314800"/>
    <lineage>
        <taxon>Eukaryota</taxon>
        <taxon>Fungi</taxon>
        <taxon>Dikarya</taxon>
        <taxon>Basidiomycota</taxon>
        <taxon>Agaricomycotina</taxon>
        <taxon>Agaricomycetes</taxon>
        <taxon>Agaricomycetidae</taxon>
        <taxon>Boletales</taxon>
        <taxon>Suillineae</taxon>
        <taxon>Rhizopogonaceae</taxon>
        <taxon>Rhizopogon</taxon>
    </lineage>
</organism>
<dbReference type="PANTHER" id="PTHR10622">
    <property type="entry name" value="HET DOMAIN-CONTAINING PROTEIN"/>
    <property type="match status" value="1"/>
</dbReference>
<dbReference type="InterPro" id="IPR010730">
    <property type="entry name" value="HET"/>
</dbReference>
<dbReference type="Proteomes" id="UP000092154">
    <property type="component" value="Unassembled WGS sequence"/>
</dbReference>
<dbReference type="STRING" id="1314800.A0A1B7MY92"/>
<dbReference type="InterPro" id="IPR011990">
    <property type="entry name" value="TPR-like_helical_dom_sf"/>
</dbReference>
<dbReference type="Gene3D" id="1.25.40.10">
    <property type="entry name" value="Tetratricopeptide repeat domain"/>
    <property type="match status" value="1"/>
</dbReference>
<dbReference type="PANTHER" id="PTHR10622:SF10">
    <property type="entry name" value="HET DOMAIN-CONTAINING PROTEIN"/>
    <property type="match status" value="1"/>
</dbReference>
<proteinExistence type="predicted"/>